<name>A0A518BYI1_9BACT</name>
<feature type="transmembrane region" description="Helical" evidence="7">
    <location>
        <begin position="261"/>
        <end position="282"/>
    </location>
</feature>
<keyword evidence="10" id="KW-1185">Reference proteome</keyword>
<evidence type="ECO:0000256" key="5">
    <source>
        <dbReference type="ARBA" id="ARBA00022989"/>
    </source>
</evidence>
<dbReference type="PROSITE" id="PS50928">
    <property type="entry name" value="ABC_TM1"/>
    <property type="match status" value="1"/>
</dbReference>
<keyword evidence="2 7" id="KW-0813">Transport</keyword>
<dbReference type="RefSeq" id="WP_145446216.1">
    <property type="nucleotide sequence ID" value="NZ_CP036280.1"/>
</dbReference>
<dbReference type="EMBL" id="CP036280">
    <property type="protein sequence ID" value="QDU72033.1"/>
    <property type="molecule type" value="Genomic_DNA"/>
</dbReference>
<evidence type="ECO:0000259" key="8">
    <source>
        <dbReference type="PROSITE" id="PS50928"/>
    </source>
</evidence>
<dbReference type="GO" id="GO:0055085">
    <property type="term" value="P:transmembrane transport"/>
    <property type="evidence" value="ECO:0007669"/>
    <property type="project" value="InterPro"/>
</dbReference>
<accession>A0A518BYI1</accession>
<feature type="transmembrane region" description="Helical" evidence="7">
    <location>
        <begin position="151"/>
        <end position="177"/>
    </location>
</feature>
<evidence type="ECO:0000256" key="4">
    <source>
        <dbReference type="ARBA" id="ARBA00022692"/>
    </source>
</evidence>
<dbReference type="InterPro" id="IPR035906">
    <property type="entry name" value="MetI-like_sf"/>
</dbReference>
<dbReference type="AlphaFoldDB" id="A0A518BYI1"/>
<proteinExistence type="inferred from homology"/>
<dbReference type="OrthoDB" id="266229at2"/>
<comment type="similarity">
    <text evidence="7">Belongs to the binding-protein-dependent transport system permease family.</text>
</comment>
<evidence type="ECO:0000256" key="6">
    <source>
        <dbReference type="ARBA" id="ARBA00023136"/>
    </source>
</evidence>
<sequence>MHSTTPASVSKQLLIYIPLTVFAVLTLIPFAYLVFSAFKTQEAFFTSPFWPINQYEVDGRTVNGPWYDVNWNGLTLDNFINLFTMTGIGRAVVNSAFLASVTSILATLGSAMGGYALAKYEFPGRRLITNTVLISLVIPGALLLAPTYQLLYWMGLLDSFAGLIVPAMAPAFGVYLFRQAVLTSVPDAMLEAGRIDGCSEMRLFFTMVVPMVKPMIGAFVLITFLGTWNNFIGPQIILQTPEKFPLAVAVAQMRGLYNTDYGMIMAGTLVSIAPVLALFLMLQRDFIAGLTSGAVKG</sequence>
<evidence type="ECO:0000256" key="1">
    <source>
        <dbReference type="ARBA" id="ARBA00004651"/>
    </source>
</evidence>
<feature type="transmembrane region" description="Helical" evidence="7">
    <location>
        <begin position="12"/>
        <end position="35"/>
    </location>
</feature>
<dbReference type="SUPFAM" id="SSF161098">
    <property type="entry name" value="MetI-like"/>
    <property type="match status" value="1"/>
</dbReference>
<evidence type="ECO:0000313" key="10">
    <source>
        <dbReference type="Proteomes" id="UP000320386"/>
    </source>
</evidence>
<dbReference type="Gene3D" id="1.10.3720.10">
    <property type="entry name" value="MetI-like"/>
    <property type="match status" value="1"/>
</dbReference>
<dbReference type="Proteomes" id="UP000320386">
    <property type="component" value="Chromosome"/>
</dbReference>
<feature type="transmembrane region" description="Helical" evidence="7">
    <location>
        <begin position="127"/>
        <end position="145"/>
    </location>
</feature>
<keyword evidence="4 7" id="KW-0812">Transmembrane</keyword>
<dbReference type="PANTHER" id="PTHR43744">
    <property type="entry name" value="ABC TRANSPORTER PERMEASE PROTEIN MG189-RELATED-RELATED"/>
    <property type="match status" value="1"/>
</dbReference>
<dbReference type="GO" id="GO:0005886">
    <property type="term" value="C:plasma membrane"/>
    <property type="evidence" value="ECO:0007669"/>
    <property type="project" value="UniProtKB-SubCell"/>
</dbReference>
<reference evidence="9 10" key="1">
    <citation type="submission" date="2019-02" db="EMBL/GenBank/DDBJ databases">
        <title>Deep-cultivation of Planctomycetes and their phenomic and genomic characterization uncovers novel biology.</title>
        <authorList>
            <person name="Wiegand S."/>
            <person name="Jogler M."/>
            <person name="Boedeker C."/>
            <person name="Pinto D."/>
            <person name="Vollmers J."/>
            <person name="Rivas-Marin E."/>
            <person name="Kohn T."/>
            <person name="Peeters S.H."/>
            <person name="Heuer A."/>
            <person name="Rast P."/>
            <person name="Oberbeckmann S."/>
            <person name="Bunk B."/>
            <person name="Jeske O."/>
            <person name="Meyerdierks A."/>
            <person name="Storesund J.E."/>
            <person name="Kallscheuer N."/>
            <person name="Luecker S."/>
            <person name="Lage O.M."/>
            <person name="Pohl T."/>
            <person name="Merkel B.J."/>
            <person name="Hornburger P."/>
            <person name="Mueller R.-W."/>
            <person name="Bruemmer F."/>
            <person name="Labrenz M."/>
            <person name="Spormann A.M."/>
            <person name="Op den Camp H."/>
            <person name="Overmann J."/>
            <person name="Amann R."/>
            <person name="Jetten M.S.M."/>
            <person name="Mascher T."/>
            <person name="Medema M.H."/>
            <person name="Devos D.P."/>
            <person name="Kaster A.-K."/>
            <person name="Ovreas L."/>
            <person name="Rohde M."/>
            <person name="Galperin M.Y."/>
            <person name="Jogler C."/>
        </authorList>
    </citation>
    <scope>NUCLEOTIDE SEQUENCE [LARGE SCALE GENOMIC DNA]</scope>
    <source>
        <strain evidence="9 10">Pan265</strain>
    </source>
</reference>
<dbReference type="PANTHER" id="PTHR43744:SF12">
    <property type="entry name" value="ABC TRANSPORTER PERMEASE PROTEIN MG189-RELATED"/>
    <property type="match status" value="1"/>
</dbReference>
<evidence type="ECO:0000256" key="2">
    <source>
        <dbReference type="ARBA" id="ARBA00022448"/>
    </source>
</evidence>
<dbReference type="Pfam" id="PF00528">
    <property type="entry name" value="BPD_transp_1"/>
    <property type="match status" value="1"/>
</dbReference>
<feature type="transmembrane region" description="Helical" evidence="7">
    <location>
        <begin position="203"/>
        <end position="225"/>
    </location>
</feature>
<feature type="transmembrane region" description="Helical" evidence="7">
    <location>
        <begin position="91"/>
        <end position="115"/>
    </location>
</feature>
<organism evidence="9 10">
    <name type="scientific">Mucisphaera calidilacus</name>
    <dbReference type="NCBI Taxonomy" id="2527982"/>
    <lineage>
        <taxon>Bacteria</taxon>
        <taxon>Pseudomonadati</taxon>
        <taxon>Planctomycetota</taxon>
        <taxon>Phycisphaerae</taxon>
        <taxon>Phycisphaerales</taxon>
        <taxon>Phycisphaeraceae</taxon>
        <taxon>Mucisphaera</taxon>
    </lineage>
</organism>
<dbReference type="InterPro" id="IPR000515">
    <property type="entry name" value="MetI-like"/>
</dbReference>
<evidence type="ECO:0000256" key="7">
    <source>
        <dbReference type="RuleBase" id="RU363032"/>
    </source>
</evidence>
<keyword evidence="3" id="KW-1003">Cell membrane</keyword>
<evidence type="ECO:0000256" key="3">
    <source>
        <dbReference type="ARBA" id="ARBA00022475"/>
    </source>
</evidence>
<dbReference type="KEGG" id="mcad:Pan265_18930"/>
<feature type="domain" description="ABC transmembrane type-1" evidence="8">
    <location>
        <begin position="92"/>
        <end position="282"/>
    </location>
</feature>
<keyword evidence="5 7" id="KW-1133">Transmembrane helix</keyword>
<comment type="subcellular location">
    <subcellularLocation>
        <location evidence="1 7">Cell membrane</location>
        <topology evidence="1 7">Multi-pass membrane protein</topology>
    </subcellularLocation>
</comment>
<protein>
    <submittedName>
        <fullName evidence="9">L-arabinose transport system permease protein AraQ</fullName>
    </submittedName>
</protein>
<keyword evidence="6 7" id="KW-0472">Membrane</keyword>
<gene>
    <name evidence="9" type="primary">araQ_6</name>
    <name evidence="9" type="ORF">Pan265_18930</name>
</gene>
<evidence type="ECO:0000313" key="9">
    <source>
        <dbReference type="EMBL" id="QDU72033.1"/>
    </source>
</evidence>
<dbReference type="CDD" id="cd06261">
    <property type="entry name" value="TM_PBP2"/>
    <property type="match status" value="1"/>
</dbReference>